<keyword evidence="3" id="KW-0732">Signal</keyword>
<proteinExistence type="predicted"/>
<dbReference type="Proteomes" id="UP000240500">
    <property type="component" value="Chromosome 3"/>
</dbReference>
<accession>A0A2P9D3Z4</accession>
<keyword evidence="1" id="KW-0175">Coiled coil</keyword>
<sequence length="321" mass="36022">MKLHYSKILLFVIPLNILVTSLSNLYNKNKPYITTRHTPIYTSRVLSEKDTQSSRYDNDEEIKSVKEIFDRQTSQRLREYDERLQEKRQKRKEQRDKKTQEIIEKDKMDKSLAEKIEKCCLRCGCGLGGVSASVGIFGAVAVKELTKASMIAATNAGIKEGVKVGLANVMKIVKQSLAEQRVLEMPTINVADLMAVGKFNDGVTLHGIFECIYNNINGELEANGHQLFSTTVKTMAQKSLTQFNHEYSAEAAAVVTAFDSAKTGVLAEGTSKTSTLTTGITATVVTIVVIVLIMVIIYLILRYRRKKKMKKKLQYTKLLKQ</sequence>
<feature type="signal peptide" evidence="3">
    <location>
        <begin position="1"/>
        <end position="23"/>
    </location>
</feature>
<protein>
    <submittedName>
        <fullName evidence="4">Rifin PIR protein, putative</fullName>
    </submittedName>
</protein>
<feature type="transmembrane region" description="Helical" evidence="2">
    <location>
        <begin position="280"/>
        <end position="301"/>
    </location>
</feature>
<keyword evidence="2" id="KW-0472">Membrane</keyword>
<dbReference type="EMBL" id="LT969566">
    <property type="protein sequence ID" value="SOV75771.1"/>
    <property type="molecule type" value="Genomic_DNA"/>
</dbReference>
<evidence type="ECO:0000256" key="1">
    <source>
        <dbReference type="SAM" id="Coils"/>
    </source>
</evidence>
<evidence type="ECO:0000256" key="2">
    <source>
        <dbReference type="SAM" id="Phobius"/>
    </source>
</evidence>
<dbReference type="Pfam" id="PF02009">
    <property type="entry name" value="RIFIN"/>
    <property type="match status" value="1"/>
</dbReference>
<evidence type="ECO:0000256" key="3">
    <source>
        <dbReference type="SAM" id="SignalP"/>
    </source>
</evidence>
<dbReference type="InterPro" id="IPR006373">
    <property type="entry name" value="VSA_Rifin"/>
</dbReference>
<dbReference type="AlphaFoldDB" id="A0A2P9D3Z4"/>
<reference evidence="4 5" key="1">
    <citation type="submission" date="2016-09" db="EMBL/GenBank/DDBJ databases">
        <authorList>
            <consortium name="Pathogen Informatics"/>
        </authorList>
    </citation>
    <scope>NUCLEOTIDE SEQUENCE [LARGE SCALE GENOMIC DNA]</scope>
</reference>
<dbReference type="OrthoDB" id="10494528at2759"/>
<keyword evidence="2" id="KW-1133">Transmembrane helix</keyword>
<dbReference type="VEuPathDB" id="PlasmoDB:PRCDC_0050200"/>
<evidence type="ECO:0000313" key="5">
    <source>
        <dbReference type="Proteomes" id="UP000240500"/>
    </source>
</evidence>
<dbReference type="NCBIfam" id="TIGR01477">
    <property type="entry name" value="RIFIN"/>
    <property type="match status" value="1"/>
</dbReference>
<dbReference type="VEuPathDB" id="PlasmoDB:PRG01_0303500"/>
<feature type="coiled-coil region" evidence="1">
    <location>
        <begin position="70"/>
        <end position="101"/>
    </location>
</feature>
<name>A0A2P9D3Z4_PLARE</name>
<keyword evidence="2" id="KW-0812">Transmembrane</keyword>
<gene>
    <name evidence="4" type="ORF">PRG01_0303500</name>
</gene>
<organism evidence="4 5">
    <name type="scientific">Plasmodium reichenowi</name>
    <dbReference type="NCBI Taxonomy" id="5854"/>
    <lineage>
        <taxon>Eukaryota</taxon>
        <taxon>Sar</taxon>
        <taxon>Alveolata</taxon>
        <taxon>Apicomplexa</taxon>
        <taxon>Aconoidasida</taxon>
        <taxon>Haemosporida</taxon>
        <taxon>Plasmodiidae</taxon>
        <taxon>Plasmodium</taxon>
        <taxon>Plasmodium (Laverania)</taxon>
    </lineage>
</organism>
<feature type="chain" id="PRO_5015164709" evidence="3">
    <location>
        <begin position="24"/>
        <end position="321"/>
    </location>
</feature>
<evidence type="ECO:0000313" key="4">
    <source>
        <dbReference type="EMBL" id="SOV75771.1"/>
    </source>
</evidence>